<sequence length="49" mass="5483">MEEKKLNFNDGFWFGLGFFTAGLVFYIIMLVITLLLVGGMMGGFGSMMH</sequence>
<dbReference type="EMBL" id="CP080572">
    <property type="protein sequence ID" value="USG99503.1"/>
    <property type="molecule type" value="Genomic_DNA"/>
</dbReference>
<evidence type="ECO:0000256" key="1">
    <source>
        <dbReference type="SAM" id="Phobius"/>
    </source>
</evidence>
<evidence type="ECO:0000313" key="3">
    <source>
        <dbReference type="Proteomes" id="UP001056425"/>
    </source>
</evidence>
<keyword evidence="1" id="KW-1133">Transmembrane helix</keyword>
<dbReference type="Proteomes" id="UP001056425">
    <property type="component" value="Chromosome"/>
</dbReference>
<reference evidence="2 3" key="1">
    <citation type="submission" date="2021-08" db="EMBL/GenBank/DDBJ databases">
        <title>Thermococcus onnuriiensis IOH2.</title>
        <authorList>
            <person name="Park Y.-J."/>
        </authorList>
    </citation>
    <scope>NUCLEOTIDE SEQUENCE [LARGE SCALE GENOMIC DNA]</scope>
    <source>
        <strain evidence="2 3">IOH2</strain>
    </source>
</reference>
<dbReference type="GeneID" id="72778338"/>
<dbReference type="AlphaFoldDB" id="A0A9E7M9A6"/>
<accession>A0A9E7M9A6</accession>
<organism evidence="2 3">
    <name type="scientific">Thermococcus argininiproducens</name>
    <dbReference type="NCBI Taxonomy" id="2866384"/>
    <lineage>
        <taxon>Archaea</taxon>
        <taxon>Methanobacteriati</taxon>
        <taxon>Methanobacteriota</taxon>
        <taxon>Thermococci</taxon>
        <taxon>Thermococcales</taxon>
        <taxon>Thermococcaceae</taxon>
        <taxon>Thermococcus</taxon>
    </lineage>
</organism>
<dbReference type="RefSeq" id="WP_251948416.1">
    <property type="nucleotide sequence ID" value="NZ_CP080572.1"/>
</dbReference>
<keyword evidence="1" id="KW-0812">Transmembrane</keyword>
<dbReference type="KEGG" id="thei:K1720_08280"/>
<name>A0A9E7M9A6_9EURY</name>
<feature type="transmembrane region" description="Helical" evidence="1">
    <location>
        <begin position="12"/>
        <end position="38"/>
    </location>
</feature>
<evidence type="ECO:0000313" key="2">
    <source>
        <dbReference type="EMBL" id="USG99503.1"/>
    </source>
</evidence>
<protein>
    <submittedName>
        <fullName evidence="2">Uncharacterized protein</fullName>
    </submittedName>
</protein>
<proteinExistence type="predicted"/>
<keyword evidence="3" id="KW-1185">Reference proteome</keyword>
<keyword evidence="1" id="KW-0472">Membrane</keyword>
<gene>
    <name evidence="2" type="ORF">K1720_08280</name>
</gene>